<dbReference type="Proteomes" id="UP000324748">
    <property type="component" value="Unassembled WGS sequence"/>
</dbReference>
<evidence type="ECO:0000313" key="2">
    <source>
        <dbReference type="Proteomes" id="UP000324748"/>
    </source>
</evidence>
<proteinExistence type="predicted"/>
<accession>A0A5B0PTW8</accession>
<reference evidence="1 2" key="1">
    <citation type="submission" date="2019-05" db="EMBL/GenBank/DDBJ databases">
        <title>Emergence of the Ug99 lineage of the wheat stem rust pathogen through somatic hybridization.</title>
        <authorList>
            <person name="Li F."/>
            <person name="Upadhyaya N.M."/>
            <person name="Sperschneider J."/>
            <person name="Matny O."/>
            <person name="Nguyen-Phuc H."/>
            <person name="Mago R."/>
            <person name="Raley C."/>
            <person name="Miller M.E."/>
            <person name="Silverstein K.A.T."/>
            <person name="Henningsen E."/>
            <person name="Hirsch C.D."/>
            <person name="Visser B."/>
            <person name="Pretorius Z.A."/>
            <person name="Steffenson B.J."/>
            <person name="Schwessinger B."/>
            <person name="Dodds P.N."/>
            <person name="Figueroa M."/>
        </authorList>
    </citation>
    <scope>NUCLEOTIDE SEQUENCE [LARGE SCALE GENOMIC DNA]</scope>
    <source>
        <strain evidence="1">21-0</strain>
    </source>
</reference>
<dbReference type="AlphaFoldDB" id="A0A5B0PTW8"/>
<dbReference type="EMBL" id="VSWC01000041">
    <property type="protein sequence ID" value="KAA1104183.1"/>
    <property type="molecule type" value="Genomic_DNA"/>
</dbReference>
<keyword evidence="2" id="KW-1185">Reference proteome</keyword>
<name>A0A5B0PTW8_PUCGR</name>
<organism evidence="1 2">
    <name type="scientific">Puccinia graminis f. sp. tritici</name>
    <dbReference type="NCBI Taxonomy" id="56615"/>
    <lineage>
        <taxon>Eukaryota</taxon>
        <taxon>Fungi</taxon>
        <taxon>Dikarya</taxon>
        <taxon>Basidiomycota</taxon>
        <taxon>Pucciniomycotina</taxon>
        <taxon>Pucciniomycetes</taxon>
        <taxon>Pucciniales</taxon>
        <taxon>Pucciniaceae</taxon>
        <taxon>Puccinia</taxon>
    </lineage>
</organism>
<sequence>MREDGRWDTYFDDEGCFPSLEPAAVAALEDLDSQLLANEIEKAEQAALADAIAGGETVNPPSGLVHKPFTQMSHPPYSLHLRVPLPGSAEIFPSISLSQNSLAQ</sequence>
<protein>
    <submittedName>
        <fullName evidence="1">Uncharacterized protein</fullName>
    </submittedName>
</protein>
<comment type="caution">
    <text evidence="1">The sequence shown here is derived from an EMBL/GenBank/DDBJ whole genome shotgun (WGS) entry which is preliminary data.</text>
</comment>
<gene>
    <name evidence="1" type="ORF">PGT21_014123</name>
</gene>
<evidence type="ECO:0000313" key="1">
    <source>
        <dbReference type="EMBL" id="KAA1104183.1"/>
    </source>
</evidence>